<comment type="caution">
    <text evidence="3">The sequence shown here is derived from an EMBL/GenBank/DDBJ whole genome shotgun (WGS) entry which is preliminary data.</text>
</comment>
<feature type="signal peptide" evidence="1">
    <location>
        <begin position="1"/>
        <end position="21"/>
    </location>
</feature>
<dbReference type="Proteomes" id="UP001055167">
    <property type="component" value="Unassembled WGS sequence"/>
</dbReference>
<dbReference type="Pfam" id="PF23500">
    <property type="entry name" value="DUF7133"/>
    <property type="match status" value="1"/>
</dbReference>
<feature type="chain" id="PRO_5045276941" description="DUF7133 domain-containing protein" evidence="1">
    <location>
        <begin position="22"/>
        <end position="426"/>
    </location>
</feature>
<dbReference type="RefSeq" id="WP_128565868.1">
    <property type="nucleotide sequence ID" value="NZ_BPQH01000003.1"/>
</dbReference>
<evidence type="ECO:0000313" key="4">
    <source>
        <dbReference type="Proteomes" id="UP001055167"/>
    </source>
</evidence>
<keyword evidence="4" id="KW-1185">Reference proteome</keyword>
<reference evidence="3" key="2">
    <citation type="submission" date="2021-08" db="EMBL/GenBank/DDBJ databases">
        <authorList>
            <person name="Tani A."/>
            <person name="Ola A."/>
            <person name="Ogura Y."/>
            <person name="Katsura K."/>
            <person name="Hayashi T."/>
        </authorList>
    </citation>
    <scope>NUCLEOTIDE SEQUENCE</scope>
    <source>
        <strain evidence="3">KCTC 52305</strain>
    </source>
</reference>
<dbReference type="SUPFAM" id="SSF50952">
    <property type="entry name" value="Soluble quinoprotein glucose dehydrogenase"/>
    <property type="match status" value="1"/>
</dbReference>
<keyword evidence="1" id="KW-0732">Signal</keyword>
<dbReference type="PANTHER" id="PTHR33546">
    <property type="entry name" value="LARGE, MULTIFUNCTIONAL SECRETED PROTEIN-RELATED"/>
    <property type="match status" value="1"/>
</dbReference>
<dbReference type="PANTHER" id="PTHR33546:SF1">
    <property type="entry name" value="LARGE, MULTIFUNCTIONAL SECRETED PROTEIN"/>
    <property type="match status" value="1"/>
</dbReference>
<name>A0ABQ4QUP7_9HYPH</name>
<dbReference type="InterPro" id="IPR055557">
    <property type="entry name" value="DUF7133"/>
</dbReference>
<reference evidence="3" key="1">
    <citation type="journal article" date="2021" name="Front. Microbiol.">
        <title>Comprehensive Comparative Genomics and Phenotyping of Methylobacterium Species.</title>
        <authorList>
            <person name="Alessa O."/>
            <person name="Ogura Y."/>
            <person name="Fujitani Y."/>
            <person name="Takami H."/>
            <person name="Hayashi T."/>
            <person name="Sahin N."/>
            <person name="Tani A."/>
        </authorList>
    </citation>
    <scope>NUCLEOTIDE SEQUENCE</scope>
    <source>
        <strain evidence="3">KCTC 52305</strain>
    </source>
</reference>
<protein>
    <recommendedName>
        <fullName evidence="2">DUF7133 domain-containing protein</fullName>
    </recommendedName>
</protein>
<dbReference type="Gene3D" id="2.120.10.30">
    <property type="entry name" value="TolB, C-terminal domain"/>
    <property type="match status" value="1"/>
</dbReference>
<feature type="domain" description="DUF7133" evidence="2">
    <location>
        <begin position="106"/>
        <end position="413"/>
    </location>
</feature>
<evidence type="ECO:0000256" key="1">
    <source>
        <dbReference type="SAM" id="SignalP"/>
    </source>
</evidence>
<evidence type="ECO:0000313" key="3">
    <source>
        <dbReference type="EMBL" id="GJD48396.1"/>
    </source>
</evidence>
<dbReference type="InterPro" id="IPR011042">
    <property type="entry name" value="6-blade_b-propeller_TolB-like"/>
</dbReference>
<proteinExistence type="predicted"/>
<accession>A0ABQ4QUP7</accession>
<dbReference type="EMBL" id="BPQH01000003">
    <property type="protein sequence ID" value="GJD48396.1"/>
    <property type="molecule type" value="Genomic_DNA"/>
</dbReference>
<organism evidence="3 4">
    <name type="scientific">Methylobacterium crusticola</name>
    <dbReference type="NCBI Taxonomy" id="1697972"/>
    <lineage>
        <taxon>Bacteria</taxon>
        <taxon>Pseudomonadati</taxon>
        <taxon>Pseudomonadota</taxon>
        <taxon>Alphaproteobacteria</taxon>
        <taxon>Hyphomicrobiales</taxon>
        <taxon>Methylobacteriaceae</taxon>
        <taxon>Methylobacterium</taxon>
    </lineage>
</organism>
<sequence length="426" mass="45595">MRTILMAALAAGVSLAAPALAQQDASTAGDTKAKIDNLEKLQGFRPTGVAEPPMVPQTGRRADAVARTLQKIKLPDGFKIELYAVVPDARGLAVGPNAGVVFVGTRKSRVYTVTDRDKDRVADEVKVFAPGLDFKIPNGVCFSRDGVLTVVEQNRVLAFPAAEFFYEGPDVAAAVVVKQGELIPAAEESYNHTARMCRIGPDGKLYVSLGQPYNVPPKEKADLYARTGIGGIVRMDADGKNREVFATGIRNSVGMDFAPDRTLWFTDNQVDGMGDDQPPGELNQATKPGMNFGFPWYGGGAVRTVEYKDDKVPADAVPPKAELPPHAADLGMIVYKGKSFPAKYQGGVFTAEHGSWNRTTPVGARVMFVPIGKDGAAAKPEPFAEGWLTEGGEYLGRPVDLATLPDGSMLVSDDTAGAIYRISYEK</sequence>
<dbReference type="InterPro" id="IPR011041">
    <property type="entry name" value="Quinoprot_gluc/sorb_DH_b-prop"/>
</dbReference>
<gene>
    <name evidence="3" type="ORF">OPKNFCMD_1114</name>
</gene>
<evidence type="ECO:0000259" key="2">
    <source>
        <dbReference type="Pfam" id="PF23500"/>
    </source>
</evidence>